<organism evidence="2 3">
    <name type="scientific">Kaistia nematophila</name>
    <dbReference type="NCBI Taxonomy" id="2994654"/>
    <lineage>
        <taxon>Bacteria</taxon>
        <taxon>Pseudomonadati</taxon>
        <taxon>Pseudomonadota</taxon>
        <taxon>Alphaproteobacteria</taxon>
        <taxon>Hyphomicrobiales</taxon>
        <taxon>Kaistiaceae</taxon>
        <taxon>Kaistia</taxon>
    </lineage>
</organism>
<dbReference type="GO" id="GO:0005975">
    <property type="term" value="P:carbohydrate metabolic process"/>
    <property type="evidence" value="ECO:0007669"/>
    <property type="project" value="InterPro"/>
</dbReference>
<dbReference type="InterPro" id="IPR012341">
    <property type="entry name" value="6hp_glycosidase-like_sf"/>
</dbReference>
<dbReference type="RefSeq" id="WP_266336607.1">
    <property type="nucleotide sequence ID" value="NZ_JAPKNK010000001.1"/>
</dbReference>
<reference evidence="2" key="1">
    <citation type="submission" date="2022-11" db="EMBL/GenBank/DDBJ databases">
        <title>Biodiversity and phylogenetic relationships of bacteria.</title>
        <authorList>
            <person name="Machado R.A.R."/>
            <person name="Bhat A."/>
            <person name="Loulou A."/>
            <person name="Kallel S."/>
        </authorList>
    </citation>
    <scope>NUCLEOTIDE SEQUENCE</scope>
    <source>
        <strain evidence="2">K-TC2</strain>
    </source>
</reference>
<comment type="caution">
    <text evidence="2">The sequence shown here is derived from an EMBL/GenBank/DDBJ whole genome shotgun (WGS) entry which is preliminary data.</text>
</comment>
<dbReference type="Gene3D" id="3.40.30.10">
    <property type="entry name" value="Glutaredoxin"/>
    <property type="match status" value="1"/>
</dbReference>
<dbReference type="InterPro" id="IPR036249">
    <property type="entry name" value="Thioredoxin-like_sf"/>
</dbReference>
<dbReference type="SUPFAM" id="SSF52833">
    <property type="entry name" value="Thioredoxin-like"/>
    <property type="match status" value="1"/>
</dbReference>
<keyword evidence="3" id="KW-1185">Reference proteome</keyword>
<evidence type="ECO:0000259" key="1">
    <source>
        <dbReference type="Pfam" id="PF03190"/>
    </source>
</evidence>
<dbReference type="Proteomes" id="UP001144805">
    <property type="component" value="Unassembled WGS sequence"/>
</dbReference>
<dbReference type="InterPro" id="IPR008928">
    <property type="entry name" value="6-hairpin_glycosidase_sf"/>
</dbReference>
<dbReference type="Pfam" id="PF03190">
    <property type="entry name" value="Thioredox_DsbH"/>
    <property type="match status" value="1"/>
</dbReference>
<feature type="domain" description="Spermatogenesis-associated protein 20-like TRX" evidence="1">
    <location>
        <begin position="4"/>
        <end position="165"/>
    </location>
</feature>
<dbReference type="CDD" id="cd02955">
    <property type="entry name" value="SSP411"/>
    <property type="match status" value="1"/>
</dbReference>
<dbReference type="PIRSF" id="PIRSF006402">
    <property type="entry name" value="UCP006402_thioredoxin"/>
    <property type="match status" value="1"/>
</dbReference>
<dbReference type="EMBL" id="JAPKNK010000001">
    <property type="protein sequence ID" value="MCX5567617.1"/>
    <property type="molecule type" value="Genomic_DNA"/>
</dbReference>
<sequence length="676" mass="73598">MSENLLRLETSPYLLQHRDNPVHWRGWNAAALEEARQLDRPILLSIGYAACHWCHVMAHESFEDPATAAVMNRLFVNIKVDREERPDIDQIYMAALHAIGDQGGWPLTMFLTPDGKPIWGGTYFPRTSRYGRPGFVDVLEQIARFYAEDRDEIVAQADRIAAHLQPRPEGDGPPLGRPLLDEAARAILGIMDLDKGGTRGAPKFPNTAVIDFLARSAHRTGDSDMARAVDAALIGMSNGGIFDHVGGGFARYSTDADWLVPHFEKMLSDNGLLLEQLALLAGISGAGALYRARIETTIGWLVREMRLPGGAFAASLDADSEGHEGRFYVWTRAELEKLLGAEDAAFLGDLHDIRDGGNWEGVSIPNRLQHPAPLAADAAGRAETLLAKLLSARETRVRPGLDDKILVDWNGYAITGLATAGWLLDRPDWTELAATAFRFLAESISRNGRPGHATRDGKSVHPGFSSDLASLARAAIALHQATQEGAYLDRAIGYLDQLKAHHGDGQGGYFFTADDAEALILRKAERIDDASPNPHGLAVDSLVRLWALTGEDRFRDRADRALAAAAPIINRNVFGTASLLSGLDLRLAVRTVVILTSATDDGAKLRSALREDWRPTFVLDVRPEDHALPASHPAHGKRAIDGRATAYVCREGNCSLPITDAEALVAVLHGAWLPHG</sequence>
<protein>
    <submittedName>
        <fullName evidence="2">Thioredoxin domain-containing protein</fullName>
    </submittedName>
</protein>
<evidence type="ECO:0000313" key="3">
    <source>
        <dbReference type="Proteomes" id="UP001144805"/>
    </source>
</evidence>
<dbReference type="Gene3D" id="1.50.10.10">
    <property type="match status" value="1"/>
</dbReference>
<dbReference type="PANTHER" id="PTHR42899">
    <property type="entry name" value="SPERMATOGENESIS-ASSOCIATED PROTEIN 20"/>
    <property type="match status" value="1"/>
</dbReference>
<gene>
    <name evidence="2" type="ORF">OSH07_00270</name>
</gene>
<dbReference type="InterPro" id="IPR004879">
    <property type="entry name" value="Ssp411-like_TRX"/>
</dbReference>
<dbReference type="PANTHER" id="PTHR42899:SF1">
    <property type="entry name" value="SPERMATOGENESIS-ASSOCIATED PROTEIN 20"/>
    <property type="match status" value="1"/>
</dbReference>
<accession>A0A9X3IJC9</accession>
<evidence type="ECO:0000313" key="2">
    <source>
        <dbReference type="EMBL" id="MCX5567617.1"/>
    </source>
</evidence>
<dbReference type="SUPFAM" id="SSF48208">
    <property type="entry name" value="Six-hairpin glycosidases"/>
    <property type="match status" value="1"/>
</dbReference>
<dbReference type="AlphaFoldDB" id="A0A9X3IJC9"/>
<proteinExistence type="predicted"/>
<dbReference type="InterPro" id="IPR024705">
    <property type="entry name" value="Ssp411"/>
</dbReference>
<name>A0A9X3IJC9_9HYPH</name>